<evidence type="ECO:0000313" key="3">
    <source>
        <dbReference type="Proteomes" id="UP001596457"/>
    </source>
</evidence>
<feature type="transmembrane region" description="Helical" evidence="1">
    <location>
        <begin position="47"/>
        <end position="79"/>
    </location>
</feature>
<comment type="caution">
    <text evidence="2">The sequence shown here is derived from an EMBL/GenBank/DDBJ whole genome shotgun (WGS) entry which is preliminary data.</text>
</comment>
<name>A0ABW2SC07_9BURK</name>
<dbReference type="Proteomes" id="UP001596457">
    <property type="component" value="Unassembled WGS sequence"/>
</dbReference>
<organism evidence="2 3">
    <name type="scientific">Hydrogenophaga defluvii</name>
    <dbReference type="NCBI Taxonomy" id="249410"/>
    <lineage>
        <taxon>Bacteria</taxon>
        <taxon>Pseudomonadati</taxon>
        <taxon>Pseudomonadota</taxon>
        <taxon>Betaproteobacteria</taxon>
        <taxon>Burkholderiales</taxon>
        <taxon>Comamonadaceae</taxon>
        <taxon>Hydrogenophaga</taxon>
    </lineage>
</organism>
<keyword evidence="1" id="KW-0812">Transmembrane</keyword>
<dbReference type="InterPro" id="IPR045629">
    <property type="entry name" value="DUF6232"/>
</dbReference>
<proteinExistence type="predicted"/>
<dbReference type="RefSeq" id="WP_382200276.1">
    <property type="nucleotide sequence ID" value="NZ_JBHTBZ010000020.1"/>
</dbReference>
<reference evidence="3" key="1">
    <citation type="journal article" date="2019" name="Int. J. Syst. Evol. Microbiol.">
        <title>The Global Catalogue of Microorganisms (GCM) 10K type strain sequencing project: providing services to taxonomists for standard genome sequencing and annotation.</title>
        <authorList>
            <consortium name="The Broad Institute Genomics Platform"/>
            <consortium name="The Broad Institute Genome Sequencing Center for Infectious Disease"/>
            <person name="Wu L."/>
            <person name="Ma J."/>
        </authorList>
    </citation>
    <scope>NUCLEOTIDE SEQUENCE [LARGE SCALE GENOMIC DNA]</scope>
    <source>
        <strain evidence="3">CCUG 53903</strain>
    </source>
</reference>
<dbReference type="Pfam" id="PF19744">
    <property type="entry name" value="DUF6232"/>
    <property type="match status" value="1"/>
</dbReference>
<keyword evidence="3" id="KW-1185">Reference proteome</keyword>
<gene>
    <name evidence="2" type="ORF">ACFQU0_09890</name>
</gene>
<accession>A0ABW2SC07</accession>
<protein>
    <submittedName>
        <fullName evidence="2">DUF6232 family protein</fullName>
    </submittedName>
</protein>
<keyword evidence="1" id="KW-0472">Membrane</keyword>
<evidence type="ECO:0000256" key="1">
    <source>
        <dbReference type="SAM" id="Phobius"/>
    </source>
</evidence>
<keyword evidence="1" id="KW-1133">Transmembrane helix</keyword>
<evidence type="ECO:0000313" key="2">
    <source>
        <dbReference type="EMBL" id="MFC7460738.1"/>
    </source>
</evidence>
<dbReference type="EMBL" id="JBHTBZ010000020">
    <property type="protein sequence ID" value="MFC7460738.1"/>
    <property type="molecule type" value="Genomic_DNA"/>
</dbReference>
<sequence>MEEKSFFQHDGVQVTNSRFVVDGQTYAMSNITSVKAWVNKPSRLWPVLLIIVGLLPVISGSKAYGALIFALAGVIWLLLQKTYYHVQLHTAGGETNALKSNQKEYVEKVVSAINEAIIHRG</sequence>